<evidence type="ECO:0000313" key="3">
    <source>
        <dbReference type="Proteomes" id="UP000886785"/>
    </source>
</evidence>
<evidence type="ECO:0000313" key="2">
    <source>
        <dbReference type="EMBL" id="HIR57341.1"/>
    </source>
</evidence>
<dbReference type="Pfam" id="PF00149">
    <property type="entry name" value="Metallophos"/>
    <property type="match status" value="1"/>
</dbReference>
<reference evidence="2" key="2">
    <citation type="journal article" date="2021" name="PeerJ">
        <title>Extensive microbial diversity within the chicken gut microbiome revealed by metagenomics and culture.</title>
        <authorList>
            <person name="Gilroy R."/>
            <person name="Ravi A."/>
            <person name="Getino M."/>
            <person name="Pursley I."/>
            <person name="Horton D.L."/>
            <person name="Alikhan N.F."/>
            <person name="Baker D."/>
            <person name="Gharbi K."/>
            <person name="Hall N."/>
            <person name="Watson M."/>
            <person name="Adriaenssens E.M."/>
            <person name="Foster-Nyarko E."/>
            <person name="Jarju S."/>
            <person name="Secka A."/>
            <person name="Antonio M."/>
            <person name="Oren A."/>
            <person name="Chaudhuri R.R."/>
            <person name="La Ragione R."/>
            <person name="Hildebrand F."/>
            <person name="Pallen M.J."/>
        </authorList>
    </citation>
    <scope>NUCLEOTIDE SEQUENCE</scope>
    <source>
        <strain evidence="2">ChiSjej1B19-7085</strain>
    </source>
</reference>
<sequence length="232" mass="27018">MIYVTGDTHGDLSRFETGGARRLKKNDTVIVCGDFGFLWDGSPKEEKNLEKLRKKKYQILFVDGPHENYDMLEQYPVVDWNGGKARHLGGNIYHLLRGYVFTLEGLHIFAFGGGESDDRQMYADTGLWWPQEMPSLDEMGTAVRSLKEYDMQVDYIVTHYPAPRMKTLHDLAPLEKNQLEMFFERIAKQVTFKMWYFGSLHIDRKITNTYTSVFREILPITGGDSKGRRFRR</sequence>
<dbReference type="Gene3D" id="3.60.21.10">
    <property type="match status" value="1"/>
</dbReference>
<dbReference type="InterPro" id="IPR004843">
    <property type="entry name" value="Calcineurin-like_PHP"/>
</dbReference>
<reference evidence="2" key="1">
    <citation type="submission" date="2020-10" db="EMBL/GenBank/DDBJ databases">
        <authorList>
            <person name="Gilroy R."/>
        </authorList>
    </citation>
    <scope>NUCLEOTIDE SEQUENCE</scope>
    <source>
        <strain evidence="2">ChiSjej1B19-7085</strain>
    </source>
</reference>
<organism evidence="2 3">
    <name type="scientific">Candidatus Gallacutalibacter pullicola</name>
    <dbReference type="NCBI Taxonomy" id="2840830"/>
    <lineage>
        <taxon>Bacteria</taxon>
        <taxon>Bacillati</taxon>
        <taxon>Bacillota</taxon>
        <taxon>Clostridia</taxon>
        <taxon>Eubacteriales</taxon>
        <taxon>Candidatus Gallacutalibacter</taxon>
    </lineage>
</organism>
<dbReference type="CDD" id="cd00838">
    <property type="entry name" value="MPP_superfamily"/>
    <property type="match status" value="1"/>
</dbReference>
<gene>
    <name evidence="2" type="ORF">IAA54_06705</name>
</gene>
<proteinExistence type="predicted"/>
<comment type="caution">
    <text evidence="2">The sequence shown here is derived from an EMBL/GenBank/DDBJ whole genome shotgun (WGS) entry which is preliminary data.</text>
</comment>
<dbReference type="InterPro" id="IPR029052">
    <property type="entry name" value="Metallo-depent_PP-like"/>
</dbReference>
<dbReference type="SUPFAM" id="SSF56300">
    <property type="entry name" value="Metallo-dependent phosphatases"/>
    <property type="match status" value="1"/>
</dbReference>
<dbReference type="AlphaFoldDB" id="A0A9D1DQW9"/>
<dbReference type="GO" id="GO:0016787">
    <property type="term" value="F:hydrolase activity"/>
    <property type="evidence" value="ECO:0007669"/>
    <property type="project" value="InterPro"/>
</dbReference>
<accession>A0A9D1DQW9</accession>
<name>A0A9D1DQW9_9FIRM</name>
<dbReference type="Proteomes" id="UP000886785">
    <property type="component" value="Unassembled WGS sequence"/>
</dbReference>
<evidence type="ECO:0000259" key="1">
    <source>
        <dbReference type="Pfam" id="PF00149"/>
    </source>
</evidence>
<protein>
    <submittedName>
        <fullName evidence="2">Metallophosphoesterase</fullName>
    </submittedName>
</protein>
<feature type="domain" description="Calcineurin-like phosphoesterase" evidence="1">
    <location>
        <begin position="2"/>
        <end position="163"/>
    </location>
</feature>
<dbReference type="EMBL" id="DVHF01000079">
    <property type="protein sequence ID" value="HIR57341.1"/>
    <property type="molecule type" value="Genomic_DNA"/>
</dbReference>